<keyword evidence="3" id="KW-0732">Signal</keyword>
<keyword evidence="4" id="KW-1015">Disulfide bond</keyword>
<evidence type="ECO:0000256" key="2">
    <source>
        <dbReference type="ARBA" id="ARBA00022490"/>
    </source>
</evidence>
<reference evidence="7" key="2">
    <citation type="submission" date="2020-05" db="UniProtKB">
        <authorList>
            <consortium name="Ensembl"/>
        </authorList>
    </citation>
    <scope>IDENTIFICATION</scope>
</reference>
<feature type="domain" description="Ig-like" evidence="6">
    <location>
        <begin position="54"/>
        <end position="140"/>
    </location>
</feature>
<comment type="subcellular location">
    <subcellularLocation>
        <location evidence="1">Cytoplasm</location>
    </subcellularLocation>
</comment>
<evidence type="ECO:0000313" key="7">
    <source>
        <dbReference type="Ensembl" id="ENSXETP00000065282"/>
    </source>
</evidence>
<evidence type="ECO:0000259" key="6">
    <source>
        <dbReference type="PROSITE" id="PS50835"/>
    </source>
</evidence>
<dbReference type="SUPFAM" id="SSF48726">
    <property type="entry name" value="Immunoglobulin"/>
    <property type="match status" value="3"/>
</dbReference>
<dbReference type="PANTHER" id="PTHR45080">
    <property type="entry name" value="CONTACTIN 5"/>
    <property type="match status" value="1"/>
</dbReference>
<dbReference type="FunFam" id="2.60.40.10:FF:000425">
    <property type="entry name" value="Myosin light chain kinase"/>
    <property type="match status" value="1"/>
</dbReference>
<evidence type="ECO:0000256" key="3">
    <source>
        <dbReference type="ARBA" id="ARBA00022729"/>
    </source>
</evidence>
<dbReference type="InParanoid" id="A0A6I8Q9U1"/>
<keyword evidence="2" id="KW-0963">Cytoplasm</keyword>
<evidence type="ECO:0000256" key="1">
    <source>
        <dbReference type="ARBA" id="ARBA00004496"/>
    </source>
</evidence>
<dbReference type="Pfam" id="PF07679">
    <property type="entry name" value="I-set"/>
    <property type="match status" value="3"/>
</dbReference>
<dbReference type="InterPro" id="IPR003599">
    <property type="entry name" value="Ig_sub"/>
</dbReference>
<dbReference type="PROSITE" id="PS50835">
    <property type="entry name" value="IG_LIKE"/>
    <property type="match status" value="3"/>
</dbReference>
<dbReference type="InterPro" id="IPR003598">
    <property type="entry name" value="Ig_sub2"/>
</dbReference>
<dbReference type="FunFam" id="2.60.40.10:FF:001190">
    <property type="entry name" value="Titin b"/>
    <property type="match status" value="1"/>
</dbReference>
<dbReference type="GO" id="GO:0005737">
    <property type="term" value="C:cytoplasm"/>
    <property type="evidence" value="ECO:0007669"/>
    <property type="project" value="UniProtKB-SubCell"/>
</dbReference>
<protein>
    <recommendedName>
        <fullName evidence="6">Ig-like domain-containing protein</fullName>
    </recommendedName>
</protein>
<dbReference type="InterPro" id="IPR013098">
    <property type="entry name" value="Ig_I-set"/>
</dbReference>
<name>A0A6I8Q9U1_XENTR</name>
<evidence type="ECO:0000256" key="4">
    <source>
        <dbReference type="ARBA" id="ARBA00023157"/>
    </source>
</evidence>
<reference evidence="7" key="1">
    <citation type="journal article" date="2010" name="Science">
        <title>The genome of the Western clawed frog Xenopus tropicalis.</title>
        <authorList>
            <person name="Hellsten U."/>
            <person name="Harland R.M."/>
            <person name="Gilchrist M.J."/>
            <person name="Hendrix D."/>
            <person name="Jurka J."/>
            <person name="Kapitonov V."/>
            <person name="Ovcharenko I."/>
            <person name="Putnam N.H."/>
            <person name="Shu S."/>
            <person name="Taher L."/>
            <person name="Blitz I.L."/>
            <person name="Blumberg B."/>
            <person name="Dichmann D.S."/>
            <person name="Dubchak I."/>
            <person name="Amaya E."/>
            <person name="Detter J.C."/>
            <person name="Fletcher R."/>
            <person name="Gerhard D.S."/>
            <person name="Goodstein D."/>
            <person name="Graves T."/>
            <person name="Grigoriev I.V."/>
            <person name="Grimwood J."/>
            <person name="Kawashima T."/>
            <person name="Lindquist E."/>
            <person name="Lucas S.M."/>
            <person name="Mead P.E."/>
            <person name="Mitros T."/>
            <person name="Ogino H."/>
            <person name="Ohta Y."/>
            <person name="Poliakov A.V."/>
            <person name="Pollet N."/>
            <person name="Robert J."/>
            <person name="Salamov A."/>
            <person name="Sater A.K."/>
            <person name="Schmutz J."/>
            <person name="Terry A."/>
            <person name="Vize P.D."/>
            <person name="Warren W.C."/>
            <person name="Wells D."/>
            <person name="Wills A."/>
            <person name="Wilson R.K."/>
            <person name="Zimmerman L.B."/>
            <person name="Zorn A.M."/>
            <person name="Grainger R."/>
            <person name="Grammer T."/>
            <person name="Khokha M.K."/>
            <person name="Richardson P.M."/>
            <person name="Rokhsar D.S."/>
        </authorList>
    </citation>
    <scope>NUCLEOTIDE SEQUENCE [LARGE SCALE GENOMIC DNA]</scope>
    <source>
        <strain evidence="7">Nigerian</strain>
    </source>
</reference>
<evidence type="ECO:0000256" key="5">
    <source>
        <dbReference type="ARBA" id="ARBA00023319"/>
    </source>
</evidence>
<dbReference type="FunFam" id="2.60.40.10:FF:001476">
    <property type="entry name" value="titin isoform X1"/>
    <property type="match status" value="1"/>
</dbReference>
<sequence>MEASSARREVMSSAIESKRIIQKSKSEVSSQSKMIMEETSKTELVAEEIRATQAEIKALVSSVKFSEGQKVTLKANIPGASQIKWILNGYEVSNSESYRYGVSGNDQTLTIKKVSAKDQGILTCEAKTEAGLVKCQFDLTVSQDVSNAPAFVYQPKSQNVNDGQNVVFTCEVTGDPSPEVEWFKDNIPVSLSSHIRVSRSKQVYTLEIIHATEKDIGKYTIKAKNFHGQCSATASLNVHHLMEEPVKQVVLQTAGEVSLQEGFSFQAMKMSSSRQEASFSSISETKSMSSKSEASFVEMSSSSFMEKSSLMQSSSSRMLTAGFRGIPPKIEALPNDVSIDEGKVLTVACAFSGEPTPDIAWSKAGHPVPTQEQKGRVHIETSEDLTTLIIMDIQKKDGGHYTLNLSNDFGSDSASVNINVRTH</sequence>
<accession>A0A6I8Q9U1</accession>
<dbReference type="InterPro" id="IPR007110">
    <property type="entry name" value="Ig-like_dom"/>
</dbReference>
<dbReference type="GeneTree" id="ENSGT01110000267173"/>
<dbReference type="InterPro" id="IPR013783">
    <property type="entry name" value="Ig-like_fold"/>
</dbReference>
<dbReference type="InterPro" id="IPR036179">
    <property type="entry name" value="Ig-like_dom_sf"/>
</dbReference>
<proteinExistence type="predicted"/>
<feature type="domain" description="Ig-like" evidence="6">
    <location>
        <begin position="328"/>
        <end position="419"/>
    </location>
</feature>
<dbReference type="Ensembl" id="ENSXETT00000088928">
    <property type="protein sequence ID" value="ENSXETP00000065282"/>
    <property type="gene ID" value="ENSXETG00000037930"/>
</dbReference>
<organism evidence="7">
    <name type="scientific">Xenopus tropicalis</name>
    <name type="common">Western clawed frog</name>
    <name type="synonym">Silurana tropicalis</name>
    <dbReference type="NCBI Taxonomy" id="8364"/>
    <lineage>
        <taxon>Eukaryota</taxon>
        <taxon>Metazoa</taxon>
        <taxon>Chordata</taxon>
        <taxon>Craniata</taxon>
        <taxon>Vertebrata</taxon>
        <taxon>Euteleostomi</taxon>
        <taxon>Amphibia</taxon>
        <taxon>Batrachia</taxon>
        <taxon>Anura</taxon>
        <taxon>Pipoidea</taxon>
        <taxon>Pipidae</taxon>
        <taxon>Xenopodinae</taxon>
        <taxon>Xenopus</taxon>
        <taxon>Silurana</taxon>
    </lineage>
</organism>
<keyword evidence="5" id="KW-0393">Immunoglobulin domain</keyword>
<feature type="domain" description="Ig-like" evidence="6">
    <location>
        <begin position="149"/>
        <end position="237"/>
    </location>
</feature>
<dbReference type="PANTHER" id="PTHR45080:SF8">
    <property type="entry name" value="IG-LIKE DOMAIN-CONTAINING PROTEIN"/>
    <property type="match status" value="1"/>
</dbReference>
<dbReference type="CDD" id="cd00096">
    <property type="entry name" value="Ig"/>
    <property type="match status" value="1"/>
</dbReference>
<dbReference type="Gene3D" id="2.60.40.10">
    <property type="entry name" value="Immunoglobulins"/>
    <property type="match status" value="3"/>
</dbReference>
<dbReference type="SMART" id="SM00409">
    <property type="entry name" value="IG"/>
    <property type="match status" value="3"/>
</dbReference>
<dbReference type="AlphaFoldDB" id="A0A6I8Q9U1"/>
<dbReference type="InterPro" id="IPR050958">
    <property type="entry name" value="Cell_Adh-Cytoskel_Orgn"/>
</dbReference>
<dbReference type="SMART" id="SM00408">
    <property type="entry name" value="IGc2"/>
    <property type="match status" value="3"/>
</dbReference>
<dbReference type="Bgee" id="ENSXETG00000037930">
    <property type="expression patterns" value="Expressed in skeletal muscle tissue and 8 other cell types or tissues"/>
</dbReference>